<proteinExistence type="predicted"/>
<dbReference type="Proteomes" id="UP000031443">
    <property type="component" value="Unassembled WGS sequence"/>
</dbReference>
<dbReference type="AlphaFoldDB" id="M7CDW3"/>
<accession>M7CDW3</accession>
<keyword evidence="2" id="KW-1185">Reference proteome</keyword>
<organism evidence="1 2">
    <name type="scientific">Chelonia mydas</name>
    <name type="common">Green sea-turtle</name>
    <name type="synonym">Chelonia agassizi</name>
    <dbReference type="NCBI Taxonomy" id="8469"/>
    <lineage>
        <taxon>Eukaryota</taxon>
        <taxon>Metazoa</taxon>
        <taxon>Chordata</taxon>
        <taxon>Craniata</taxon>
        <taxon>Vertebrata</taxon>
        <taxon>Euteleostomi</taxon>
        <taxon>Archelosauria</taxon>
        <taxon>Testudinata</taxon>
        <taxon>Testudines</taxon>
        <taxon>Cryptodira</taxon>
        <taxon>Durocryptodira</taxon>
        <taxon>Americhelydia</taxon>
        <taxon>Chelonioidea</taxon>
        <taxon>Cheloniidae</taxon>
        <taxon>Chelonia</taxon>
    </lineage>
</organism>
<gene>
    <name evidence="1" type="ORF">UY3_03831</name>
</gene>
<dbReference type="EMBL" id="KB518028">
    <property type="protein sequence ID" value="EMP38997.1"/>
    <property type="molecule type" value="Genomic_DNA"/>
</dbReference>
<name>M7CDW3_CHEMY</name>
<protein>
    <submittedName>
        <fullName evidence="1">Uncharacterized protein</fullName>
    </submittedName>
</protein>
<evidence type="ECO:0000313" key="1">
    <source>
        <dbReference type="EMBL" id="EMP38997.1"/>
    </source>
</evidence>
<sequence length="123" mass="13832">MDFFAAAAIRRQLESSQSRGSKSAATLFFRRQFGTLLGAAKSVEPALPLPCLLSELYLLQLLQKERKCRSYYTSSSPVEQPLHYKDPLMVSHTSFSAALHQHCKVASAQTRIWTKKFGDHMAI</sequence>
<reference evidence="2" key="1">
    <citation type="journal article" date="2013" name="Nat. Genet.">
        <title>The draft genomes of soft-shell turtle and green sea turtle yield insights into the development and evolution of the turtle-specific body plan.</title>
        <authorList>
            <person name="Wang Z."/>
            <person name="Pascual-Anaya J."/>
            <person name="Zadissa A."/>
            <person name="Li W."/>
            <person name="Niimura Y."/>
            <person name="Huang Z."/>
            <person name="Li C."/>
            <person name="White S."/>
            <person name="Xiong Z."/>
            <person name="Fang D."/>
            <person name="Wang B."/>
            <person name="Ming Y."/>
            <person name="Chen Y."/>
            <person name="Zheng Y."/>
            <person name="Kuraku S."/>
            <person name="Pignatelli M."/>
            <person name="Herrero J."/>
            <person name="Beal K."/>
            <person name="Nozawa M."/>
            <person name="Li Q."/>
            <person name="Wang J."/>
            <person name="Zhang H."/>
            <person name="Yu L."/>
            <person name="Shigenobu S."/>
            <person name="Wang J."/>
            <person name="Liu J."/>
            <person name="Flicek P."/>
            <person name="Searle S."/>
            <person name="Wang J."/>
            <person name="Kuratani S."/>
            <person name="Yin Y."/>
            <person name="Aken B."/>
            <person name="Zhang G."/>
            <person name="Irie N."/>
        </authorList>
    </citation>
    <scope>NUCLEOTIDE SEQUENCE [LARGE SCALE GENOMIC DNA]</scope>
</reference>
<evidence type="ECO:0000313" key="2">
    <source>
        <dbReference type="Proteomes" id="UP000031443"/>
    </source>
</evidence>